<name>A0A6A5Y675_9PLEO</name>
<dbReference type="EMBL" id="ML978067">
    <property type="protein sequence ID" value="KAF2020271.1"/>
    <property type="molecule type" value="Genomic_DNA"/>
</dbReference>
<dbReference type="AlphaFoldDB" id="A0A6A5Y675"/>
<dbReference type="Proteomes" id="UP000799778">
    <property type="component" value="Unassembled WGS sequence"/>
</dbReference>
<keyword evidence="2" id="KW-1185">Reference proteome</keyword>
<protein>
    <submittedName>
        <fullName evidence="1">Uncharacterized protein</fullName>
    </submittedName>
</protein>
<proteinExistence type="predicted"/>
<accession>A0A6A5Y675</accession>
<evidence type="ECO:0000313" key="2">
    <source>
        <dbReference type="Proteomes" id="UP000799778"/>
    </source>
</evidence>
<sequence>MAYAHGRDENPQNWPGLRLSQVEFIAAMCCLLIMRTSHRPIVLDGETLAQAREGMKKIVDICMILKMRNPARARFHFEEVGS</sequence>
<reference evidence="1" key="1">
    <citation type="journal article" date="2020" name="Stud. Mycol.">
        <title>101 Dothideomycetes genomes: a test case for predicting lifestyles and emergence of pathogens.</title>
        <authorList>
            <person name="Haridas S."/>
            <person name="Albert R."/>
            <person name="Binder M."/>
            <person name="Bloem J."/>
            <person name="Labutti K."/>
            <person name="Salamov A."/>
            <person name="Andreopoulos B."/>
            <person name="Baker S."/>
            <person name="Barry K."/>
            <person name="Bills G."/>
            <person name="Bluhm B."/>
            <person name="Cannon C."/>
            <person name="Castanera R."/>
            <person name="Culley D."/>
            <person name="Daum C."/>
            <person name="Ezra D."/>
            <person name="Gonzalez J."/>
            <person name="Henrissat B."/>
            <person name="Kuo A."/>
            <person name="Liang C."/>
            <person name="Lipzen A."/>
            <person name="Lutzoni F."/>
            <person name="Magnuson J."/>
            <person name="Mondo S."/>
            <person name="Nolan M."/>
            <person name="Ohm R."/>
            <person name="Pangilinan J."/>
            <person name="Park H.-J."/>
            <person name="Ramirez L."/>
            <person name="Alfaro M."/>
            <person name="Sun H."/>
            <person name="Tritt A."/>
            <person name="Yoshinaga Y."/>
            <person name="Zwiers L.-H."/>
            <person name="Turgeon B."/>
            <person name="Goodwin S."/>
            <person name="Spatafora J."/>
            <person name="Crous P."/>
            <person name="Grigoriev I."/>
        </authorList>
    </citation>
    <scope>NUCLEOTIDE SEQUENCE</scope>
    <source>
        <strain evidence="1">CBS 175.79</strain>
    </source>
</reference>
<dbReference type="GeneID" id="54284707"/>
<organism evidence="1 2">
    <name type="scientific">Aaosphaeria arxii CBS 175.79</name>
    <dbReference type="NCBI Taxonomy" id="1450172"/>
    <lineage>
        <taxon>Eukaryota</taxon>
        <taxon>Fungi</taxon>
        <taxon>Dikarya</taxon>
        <taxon>Ascomycota</taxon>
        <taxon>Pezizomycotina</taxon>
        <taxon>Dothideomycetes</taxon>
        <taxon>Pleosporomycetidae</taxon>
        <taxon>Pleosporales</taxon>
        <taxon>Pleosporales incertae sedis</taxon>
        <taxon>Aaosphaeria</taxon>
    </lineage>
</organism>
<gene>
    <name evidence="1" type="ORF">BU24DRAFT_419817</name>
</gene>
<evidence type="ECO:0000313" key="1">
    <source>
        <dbReference type="EMBL" id="KAF2020271.1"/>
    </source>
</evidence>
<dbReference type="RefSeq" id="XP_033388610.1">
    <property type="nucleotide sequence ID" value="XM_033527310.1"/>
</dbReference>